<dbReference type="OrthoDB" id="1263265at2"/>
<dbReference type="AlphaFoldDB" id="A0A2G1QQX6"/>
<dbReference type="Pfam" id="PF04325">
    <property type="entry name" value="DUF465"/>
    <property type="match status" value="1"/>
</dbReference>
<reference evidence="1 2" key="1">
    <citation type="submission" date="2017-10" db="EMBL/GenBank/DDBJ databases">
        <title>Sedimentibacterium mangrovi gen. nov., sp. nov., a novel member of family Phyllobacteriacea isolated from mangrove sediment.</title>
        <authorList>
            <person name="Liao H."/>
            <person name="Tian Y."/>
        </authorList>
    </citation>
    <scope>NUCLEOTIDE SEQUENCE [LARGE SCALE GENOMIC DNA]</scope>
    <source>
        <strain evidence="1 2">X9-2-2</strain>
    </source>
</reference>
<keyword evidence="2" id="KW-1185">Reference proteome</keyword>
<dbReference type="Gene3D" id="6.10.280.50">
    <property type="match status" value="1"/>
</dbReference>
<accession>A0A2G1QQX6</accession>
<evidence type="ECO:0000313" key="2">
    <source>
        <dbReference type="Proteomes" id="UP000221168"/>
    </source>
</evidence>
<dbReference type="InterPro" id="IPR038444">
    <property type="entry name" value="DUF465_sf"/>
</dbReference>
<evidence type="ECO:0008006" key="3">
    <source>
        <dbReference type="Google" id="ProtNLM"/>
    </source>
</evidence>
<protein>
    <recommendedName>
        <fullName evidence="3">GTP-binding protein</fullName>
    </recommendedName>
</protein>
<dbReference type="RefSeq" id="WP_099304105.1">
    <property type="nucleotide sequence ID" value="NZ_PDVP01000002.1"/>
</dbReference>
<evidence type="ECO:0000313" key="1">
    <source>
        <dbReference type="EMBL" id="PHP67870.1"/>
    </source>
</evidence>
<comment type="caution">
    <text evidence="1">The sequence shown here is derived from an EMBL/GenBank/DDBJ whole genome shotgun (WGS) entry which is preliminary data.</text>
</comment>
<dbReference type="EMBL" id="PDVP01000002">
    <property type="protein sequence ID" value="PHP67870.1"/>
    <property type="molecule type" value="Genomic_DNA"/>
</dbReference>
<sequence length="78" mass="9269">MSHVPHELAEEFPEHVDKMHELKTSNAHFAKLFDEYHDVNRAIHRAETDVEPTDDFHMEDMRKQRLRLKDEIYGILAG</sequence>
<proteinExistence type="predicted"/>
<name>A0A2G1QQX6_9HYPH</name>
<dbReference type="InterPro" id="IPR007420">
    <property type="entry name" value="DUF465"/>
</dbReference>
<gene>
    <name evidence="1" type="ORF">CSC94_04100</name>
</gene>
<dbReference type="Proteomes" id="UP000221168">
    <property type="component" value="Unassembled WGS sequence"/>
</dbReference>
<organism evidence="1 2">
    <name type="scientific">Zhengella mangrovi</name>
    <dbReference type="NCBI Taxonomy" id="1982044"/>
    <lineage>
        <taxon>Bacteria</taxon>
        <taxon>Pseudomonadati</taxon>
        <taxon>Pseudomonadota</taxon>
        <taxon>Alphaproteobacteria</taxon>
        <taxon>Hyphomicrobiales</taxon>
        <taxon>Notoacmeibacteraceae</taxon>
        <taxon>Zhengella</taxon>
    </lineage>
</organism>